<evidence type="ECO:0000313" key="2">
    <source>
        <dbReference type="Proteomes" id="UP000177124"/>
    </source>
</evidence>
<dbReference type="AlphaFoldDB" id="A0A1F5GEX1"/>
<dbReference type="EMBL" id="MFBF01000046">
    <property type="protein sequence ID" value="OGD90386.1"/>
    <property type="molecule type" value="Genomic_DNA"/>
</dbReference>
<sequence>MAIHLEREGLTAGVYKKPSSSPAIRHLSDFHPTRVNTHEAIDISVDADRWMASDLVTLDRLVRESTD</sequence>
<proteinExistence type="predicted"/>
<name>A0A1F5GEX1_9BACT</name>
<dbReference type="Proteomes" id="UP000177124">
    <property type="component" value="Unassembled WGS sequence"/>
</dbReference>
<gene>
    <name evidence="1" type="ORF">A3D07_00870</name>
</gene>
<comment type="caution">
    <text evidence="1">The sequence shown here is derived from an EMBL/GenBank/DDBJ whole genome shotgun (WGS) entry which is preliminary data.</text>
</comment>
<organism evidence="1 2">
    <name type="scientific">Candidatus Curtissbacteria bacterium RIFCSPHIGHO2_02_FULL_42_15</name>
    <dbReference type="NCBI Taxonomy" id="1797716"/>
    <lineage>
        <taxon>Bacteria</taxon>
        <taxon>Candidatus Curtissiibacteriota</taxon>
    </lineage>
</organism>
<evidence type="ECO:0000313" key="1">
    <source>
        <dbReference type="EMBL" id="OGD90386.1"/>
    </source>
</evidence>
<accession>A0A1F5GEX1</accession>
<dbReference type="STRING" id="1797716.A3D07_00870"/>
<reference evidence="1 2" key="1">
    <citation type="journal article" date="2016" name="Nat. Commun.">
        <title>Thousands of microbial genomes shed light on interconnected biogeochemical processes in an aquifer system.</title>
        <authorList>
            <person name="Anantharaman K."/>
            <person name="Brown C.T."/>
            <person name="Hug L.A."/>
            <person name="Sharon I."/>
            <person name="Castelle C.J."/>
            <person name="Probst A.J."/>
            <person name="Thomas B.C."/>
            <person name="Singh A."/>
            <person name="Wilkins M.J."/>
            <person name="Karaoz U."/>
            <person name="Brodie E.L."/>
            <person name="Williams K.H."/>
            <person name="Hubbard S.S."/>
            <person name="Banfield J.F."/>
        </authorList>
    </citation>
    <scope>NUCLEOTIDE SEQUENCE [LARGE SCALE GENOMIC DNA]</scope>
</reference>
<protein>
    <submittedName>
        <fullName evidence="1">Uncharacterized protein</fullName>
    </submittedName>
</protein>